<comment type="caution">
    <text evidence="1">The sequence shown here is derived from an EMBL/GenBank/DDBJ whole genome shotgun (WGS) entry which is preliminary data.</text>
</comment>
<name>A0A2J4JQQ9_9FIRM</name>
<sequence>MGEFDFTYRLPQNFSRRVVQYLEQLESPNVARAFQNCTYDYEDLGLAYYAGMKGDNWDKKALDFTVEGSPRDIALLKSKGHILKESISKSLKSSESGFLLKEIYYFESESVEPIPLSNAARLNADIASSQVVLRDLLQIGQRFCLNCSFNGASSENSMNDYFRDLLFMKGYTEIKDQTRHGLSVNKKDSAEVDILLTKDGKEIAIYEGLKLSSVSTTYIDTHISKAVVNYNALGTSTFIVAYVDVSDFDSFWNRYVSYLQSYSFPLLVKSPIEVYPYPDAAARVASTILSRDDYDFPVYFVAFKIPR</sequence>
<reference evidence="1 2" key="1">
    <citation type="journal article" date="2017" name="Front. Microbiol.">
        <title>New Insights into the Diversity of the Genus Faecalibacterium.</title>
        <authorList>
            <person name="Benevides L."/>
            <person name="Burman S."/>
            <person name="Martin R."/>
            <person name="Robert V."/>
            <person name="Thomas M."/>
            <person name="Miquel S."/>
            <person name="Chain F."/>
            <person name="Sokol H."/>
            <person name="Bermudez-Humaran L.G."/>
            <person name="Morrison M."/>
            <person name="Langella P."/>
            <person name="Azevedo V.A."/>
            <person name="Chatel J.M."/>
            <person name="Soares S."/>
        </authorList>
    </citation>
    <scope>NUCLEOTIDE SEQUENCE [LARGE SCALE GENOMIC DNA]</scope>
    <source>
        <strain evidence="1 2">CNCM I 4542</strain>
    </source>
</reference>
<evidence type="ECO:0000313" key="2">
    <source>
        <dbReference type="Proteomes" id="UP000221015"/>
    </source>
</evidence>
<dbReference type="RefSeq" id="WP_097781996.1">
    <property type="nucleotide sequence ID" value="NZ_NMTS02000001.1"/>
</dbReference>
<dbReference type="AlphaFoldDB" id="A0A2J4JQQ9"/>
<accession>A0A2J4JQQ9</accession>
<protein>
    <submittedName>
        <fullName evidence="1">Uncharacterized protein</fullName>
    </submittedName>
</protein>
<evidence type="ECO:0000313" key="1">
    <source>
        <dbReference type="EMBL" id="PLK30201.1"/>
    </source>
</evidence>
<gene>
    <name evidence="1" type="ORF">CGS50_000815</name>
</gene>
<proteinExistence type="predicted"/>
<organism evidence="1 2">
    <name type="scientific">Faecalibacterium prausnitzii</name>
    <dbReference type="NCBI Taxonomy" id="853"/>
    <lineage>
        <taxon>Bacteria</taxon>
        <taxon>Bacillati</taxon>
        <taxon>Bacillota</taxon>
        <taxon>Clostridia</taxon>
        <taxon>Eubacteriales</taxon>
        <taxon>Oscillospiraceae</taxon>
        <taxon>Faecalibacterium</taxon>
    </lineage>
</organism>
<dbReference type="EMBL" id="NMTS02000001">
    <property type="protein sequence ID" value="PLK30201.1"/>
    <property type="molecule type" value="Genomic_DNA"/>
</dbReference>
<dbReference type="Proteomes" id="UP000221015">
    <property type="component" value="Unassembled WGS sequence"/>
</dbReference>